<reference evidence="1" key="1">
    <citation type="submission" date="2021-03" db="EMBL/GenBank/DDBJ databases">
        <authorList>
            <consortium name="DOE Joint Genome Institute"/>
            <person name="Ahrendt S."/>
            <person name="Looney B.P."/>
            <person name="Miyauchi S."/>
            <person name="Morin E."/>
            <person name="Drula E."/>
            <person name="Courty P.E."/>
            <person name="Chicoki N."/>
            <person name="Fauchery L."/>
            <person name="Kohler A."/>
            <person name="Kuo A."/>
            <person name="Labutti K."/>
            <person name="Pangilinan J."/>
            <person name="Lipzen A."/>
            <person name="Riley R."/>
            <person name="Andreopoulos W."/>
            <person name="He G."/>
            <person name="Johnson J."/>
            <person name="Barry K.W."/>
            <person name="Grigoriev I.V."/>
            <person name="Nagy L."/>
            <person name="Hibbett D."/>
            <person name="Henrissat B."/>
            <person name="Matheny P.B."/>
            <person name="Labbe J."/>
            <person name="Martin F."/>
        </authorList>
    </citation>
    <scope>NUCLEOTIDE SEQUENCE</scope>
    <source>
        <strain evidence="1">HHB10654</strain>
    </source>
</reference>
<proteinExistence type="predicted"/>
<keyword evidence="2" id="KW-1185">Reference proteome</keyword>
<sequence length="211" mass="22969">MSSCAICSGLLKGPTALPCGHTYCHDCMTKAAAHSSTSTPIAECSTCRASFSVVAIEVSPVSQPLRHYFLPPLRRISFDTPAPPPPPPPFPANSSSTSPPPILSPRATLSQANYHTLREHCLSWSQRAEGQAPASLGLSTLALMVKEQERTHRKERDEFLRKCELLLKQFYASHARLSCCAAAPPENMDVVDCSYDEHPDPDEEHMAVSPS</sequence>
<evidence type="ECO:0000313" key="1">
    <source>
        <dbReference type="EMBL" id="KAI0059518.1"/>
    </source>
</evidence>
<accession>A0ACB8SSM6</accession>
<dbReference type="Proteomes" id="UP000814140">
    <property type="component" value="Unassembled WGS sequence"/>
</dbReference>
<organism evidence="1 2">
    <name type="scientific">Artomyces pyxidatus</name>
    <dbReference type="NCBI Taxonomy" id="48021"/>
    <lineage>
        <taxon>Eukaryota</taxon>
        <taxon>Fungi</taxon>
        <taxon>Dikarya</taxon>
        <taxon>Basidiomycota</taxon>
        <taxon>Agaricomycotina</taxon>
        <taxon>Agaricomycetes</taxon>
        <taxon>Russulales</taxon>
        <taxon>Auriscalpiaceae</taxon>
        <taxon>Artomyces</taxon>
    </lineage>
</organism>
<evidence type="ECO:0000313" key="2">
    <source>
        <dbReference type="Proteomes" id="UP000814140"/>
    </source>
</evidence>
<name>A0ACB8SSM6_9AGAM</name>
<reference evidence="1" key="2">
    <citation type="journal article" date="2022" name="New Phytol.">
        <title>Evolutionary transition to the ectomycorrhizal habit in the genomes of a hyperdiverse lineage of mushroom-forming fungi.</title>
        <authorList>
            <person name="Looney B."/>
            <person name="Miyauchi S."/>
            <person name="Morin E."/>
            <person name="Drula E."/>
            <person name="Courty P.E."/>
            <person name="Kohler A."/>
            <person name="Kuo A."/>
            <person name="LaButti K."/>
            <person name="Pangilinan J."/>
            <person name="Lipzen A."/>
            <person name="Riley R."/>
            <person name="Andreopoulos W."/>
            <person name="He G."/>
            <person name="Johnson J."/>
            <person name="Nolan M."/>
            <person name="Tritt A."/>
            <person name="Barry K.W."/>
            <person name="Grigoriev I.V."/>
            <person name="Nagy L.G."/>
            <person name="Hibbett D."/>
            <person name="Henrissat B."/>
            <person name="Matheny P.B."/>
            <person name="Labbe J."/>
            <person name="Martin F.M."/>
        </authorList>
    </citation>
    <scope>NUCLEOTIDE SEQUENCE</scope>
    <source>
        <strain evidence="1">HHB10654</strain>
    </source>
</reference>
<gene>
    <name evidence="1" type="ORF">BV25DRAFT_1961811</name>
</gene>
<protein>
    <submittedName>
        <fullName evidence="1">Uncharacterized protein</fullName>
    </submittedName>
</protein>
<comment type="caution">
    <text evidence="1">The sequence shown here is derived from an EMBL/GenBank/DDBJ whole genome shotgun (WGS) entry which is preliminary data.</text>
</comment>
<dbReference type="EMBL" id="MU277226">
    <property type="protein sequence ID" value="KAI0059518.1"/>
    <property type="molecule type" value="Genomic_DNA"/>
</dbReference>